<keyword evidence="2" id="KW-1185">Reference proteome</keyword>
<sequence>MKVKVALFDGLDSGLISPLGYLTSQFRLSRWANTG</sequence>
<dbReference type="HOGENOM" id="CLU_3365887_0_0_3"/>
<evidence type="ECO:0000313" key="2">
    <source>
        <dbReference type="Proteomes" id="UP000010471"/>
    </source>
</evidence>
<dbReference type="STRING" id="1173027.Mic7113_4552"/>
<proteinExistence type="predicted"/>
<dbReference type="Proteomes" id="UP000010471">
    <property type="component" value="Chromosome"/>
</dbReference>
<protein>
    <submittedName>
        <fullName evidence="1">Uncharacterized protein</fullName>
    </submittedName>
</protein>
<name>K9WIJ5_9CYAN</name>
<gene>
    <name evidence="1" type="ORF">Mic7113_4552</name>
</gene>
<dbReference type="EMBL" id="CP003630">
    <property type="protein sequence ID" value="AFZ20235.1"/>
    <property type="molecule type" value="Genomic_DNA"/>
</dbReference>
<reference evidence="1 2" key="1">
    <citation type="submission" date="2012-06" db="EMBL/GenBank/DDBJ databases">
        <title>Finished chromosome of genome of Microcoleus sp. PCC 7113.</title>
        <authorList>
            <consortium name="US DOE Joint Genome Institute"/>
            <person name="Gugger M."/>
            <person name="Coursin T."/>
            <person name="Rippka R."/>
            <person name="Tandeau De Marsac N."/>
            <person name="Huntemann M."/>
            <person name="Wei C.-L."/>
            <person name="Han J."/>
            <person name="Detter J.C."/>
            <person name="Han C."/>
            <person name="Tapia R."/>
            <person name="Chen A."/>
            <person name="Kyrpides N."/>
            <person name="Mavromatis K."/>
            <person name="Markowitz V."/>
            <person name="Szeto E."/>
            <person name="Ivanova N."/>
            <person name="Pagani I."/>
            <person name="Pati A."/>
            <person name="Goodwin L."/>
            <person name="Nordberg H.P."/>
            <person name="Cantor M.N."/>
            <person name="Hua S.X."/>
            <person name="Woyke T."/>
            <person name="Kerfeld C.A."/>
        </authorList>
    </citation>
    <scope>NUCLEOTIDE SEQUENCE [LARGE SCALE GENOMIC DNA]</scope>
    <source>
        <strain evidence="1 2">PCC 7113</strain>
    </source>
</reference>
<organism evidence="1 2">
    <name type="scientific">Allocoleopsis franciscana PCC 7113</name>
    <dbReference type="NCBI Taxonomy" id="1173027"/>
    <lineage>
        <taxon>Bacteria</taxon>
        <taxon>Bacillati</taxon>
        <taxon>Cyanobacteriota</taxon>
        <taxon>Cyanophyceae</taxon>
        <taxon>Coleofasciculales</taxon>
        <taxon>Coleofasciculaceae</taxon>
        <taxon>Allocoleopsis</taxon>
        <taxon>Allocoleopsis franciscana</taxon>
    </lineage>
</organism>
<evidence type="ECO:0000313" key="1">
    <source>
        <dbReference type="EMBL" id="AFZ20235.1"/>
    </source>
</evidence>
<dbReference type="AlphaFoldDB" id="K9WIJ5"/>
<accession>K9WIJ5</accession>
<dbReference type="KEGG" id="mic:Mic7113_4552"/>